<feature type="region of interest" description="Disordered" evidence="6">
    <location>
        <begin position="790"/>
        <end position="894"/>
    </location>
</feature>
<feature type="transmembrane region" description="Helical" evidence="7">
    <location>
        <begin position="255"/>
        <end position="277"/>
    </location>
</feature>
<keyword evidence="3 7" id="KW-0812">Transmembrane</keyword>
<evidence type="ECO:0000256" key="1">
    <source>
        <dbReference type="ARBA" id="ARBA00004651"/>
    </source>
</evidence>
<keyword evidence="10" id="KW-1185">Reference proteome</keyword>
<dbReference type="NCBIfam" id="TIGR00360">
    <property type="entry name" value="ComEC_N-term"/>
    <property type="match status" value="1"/>
</dbReference>
<dbReference type="InterPro" id="IPR052159">
    <property type="entry name" value="Competence_DNA_uptake"/>
</dbReference>
<feature type="transmembrane region" description="Helical" evidence="7">
    <location>
        <begin position="504"/>
        <end position="530"/>
    </location>
</feature>
<dbReference type="Gene3D" id="3.60.15.10">
    <property type="entry name" value="Ribonuclease Z/Hydroxyacylglutathione hydrolase-like"/>
    <property type="match status" value="1"/>
</dbReference>
<dbReference type="GO" id="GO:0005886">
    <property type="term" value="C:plasma membrane"/>
    <property type="evidence" value="ECO:0007669"/>
    <property type="project" value="UniProtKB-SubCell"/>
</dbReference>
<proteinExistence type="predicted"/>
<accession>U3P9C6</accession>
<dbReference type="CDD" id="cd07731">
    <property type="entry name" value="ComA-like_MBL-fold"/>
    <property type="match status" value="1"/>
</dbReference>
<protein>
    <recommendedName>
        <fullName evidence="8">Metallo-beta-lactamase domain-containing protein</fullName>
    </recommendedName>
</protein>
<evidence type="ECO:0000256" key="4">
    <source>
        <dbReference type="ARBA" id="ARBA00022989"/>
    </source>
</evidence>
<name>U3P9C6_LEIXC</name>
<dbReference type="Pfam" id="PF03772">
    <property type="entry name" value="Competence"/>
    <property type="match status" value="1"/>
</dbReference>
<feature type="transmembrane region" description="Helical" evidence="7">
    <location>
        <begin position="477"/>
        <end position="497"/>
    </location>
</feature>
<dbReference type="SUPFAM" id="SSF56281">
    <property type="entry name" value="Metallo-hydrolase/oxidoreductase"/>
    <property type="match status" value="1"/>
</dbReference>
<dbReference type="InterPro" id="IPR004477">
    <property type="entry name" value="ComEC_N"/>
</dbReference>
<feature type="transmembrane region" description="Helical" evidence="7">
    <location>
        <begin position="289"/>
        <end position="322"/>
    </location>
</feature>
<feature type="domain" description="Metallo-beta-lactamase" evidence="8">
    <location>
        <begin position="548"/>
        <end position="739"/>
    </location>
</feature>
<evidence type="ECO:0000256" key="7">
    <source>
        <dbReference type="SAM" id="Phobius"/>
    </source>
</evidence>
<dbReference type="PATRIC" id="fig|1389489.3.peg.1383"/>
<dbReference type="STRING" id="1389489.O159_14390"/>
<evidence type="ECO:0000313" key="9">
    <source>
        <dbReference type="EMBL" id="AGW41502.1"/>
    </source>
</evidence>
<feature type="transmembrane region" description="Helical" evidence="7">
    <location>
        <begin position="30"/>
        <end position="48"/>
    </location>
</feature>
<dbReference type="KEGG" id="lxy:O159_14390"/>
<dbReference type="Proteomes" id="UP000016743">
    <property type="component" value="Chromosome"/>
</dbReference>
<dbReference type="InterPro" id="IPR035681">
    <property type="entry name" value="ComA-like_MBL"/>
</dbReference>
<dbReference type="OrthoDB" id="7177610at2"/>
<evidence type="ECO:0000256" key="3">
    <source>
        <dbReference type="ARBA" id="ARBA00022692"/>
    </source>
</evidence>
<evidence type="ECO:0000256" key="2">
    <source>
        <dbReference type="ARBA" id="ARBA00022475"/>
    </source>
</evidence>
<dbReference type="InterPro" id="IPR036866">
    <property type="entry name" value="RibonucZ/Hydroxyglut_hydro"/>
</dbReference>
<feature type="compositionally biased region" description="Basic and acidic residues" evidence="6">
    <location>
        <begin position="806"/>
        <end position="819"/>
    </location>
</feature>
<reference evidence="9 10" key="1">
    <citation type="journal article" date="2013" name="Genome Announc.">
        <title>Complete Genome Sequence of Leifsonia xyli subsp. cynodontis Strain DSM46306, a Gram-Positive Bacterial Pathogen of Grasses.</title>
        <authorList>
            <person name="Monteiro-Vitorello C.B."/>
            <person name="Zerillo M.M."/>
            <person name="Van Sluys M.A."/>
            <person name="Camargo L.E."/>
            <person name="Kitajima J.P."/>
        </authorList>
    </citation>
    <scope>NUCLEOTIDE SEQUENCE [LARGE SCALE GENOMIC DNA]</scope>
    <source>
        <strain evidence="9 10">DSM 46306</strain>
    </source>
</reference>
<evidence type="ECO:0000256" key="6">
    <source>
        <dbReference type="SAM" id="MobiDB-lite"/>
    </source>
</evidence>
<keyword evidence="4 7" id="KW-1133">Transmembrane helix</keyword>
<dbReference type="PANTHER" id="PTHR30619">
    <property type="entry name" value="DNA INTERNALIZATION/COMPETENCE PROTEIN COMEC/REC2"/>
    <property type="match status" value="1"/>
</dbReference>
<feature type="transmembrane region" description="Helical" evidence="7">
    <location>
        <begin position="352"/>
        <end position="371"/>
    </location>
</feature>
<feature type="transmembrane region" description="Helical" evidence="7">
    <location>
        <begin position="383"/>
        <end position="405"/>
    </location>
</feature>
<feature type="compositionally biased region" description="Low complexity" evidence="6">
    <location>
        <begin position="825"/>
        <end position="834"/>
    </location>
</feature>
<comment type="subcellular location">
    <subcellularLocation>
        <location evidence="1">Cell membrane</location>
        <topology evidence="1">Multi-pass membrane protein</topology>
    </subcellularLocation>
</comment>
<gene>
    <name evidence="9" type="ORF">O159_14390</name>
</gene>
<keyword evidence="5 7" id="KW-0472">Membrane</keyword>
<dbReference type="PROSITE" id="PS51257">
    <property type="entry name" value="PROKAR_LIPOPROTEIN"/>
    <property type="match status" value="1"/>
</dbReference>
<evidence type="ECO:0000259" key="8">
    <source>
        <dbReference type="SMART" id="SM00849"/>
    </source>
</evidence>
<dbReference type="SMART" id="SM00849">
    <property type="entry name" value="Lactamase_B"/>
    <property type="match status" value="1"/>
</dbReference>
<dbReference type="HOGENOM" id="CLU_010363_4_0_11"/>
<dbReference type="PANTHER" id="PTHR30619:SF1">
    <property type="entry name" value="RECOMBINATION PROTEIN 2"/>
    <property type="match status" value="1"/>
</dbReference>
<feature type="compositionally biased region" description="Polar residues" evidence="6">
    <location>
        <begin position="877"/>
        <end position="894"/>
    </location>
</feature>
<feature type="transmembrane region" description="Helical" evidence="7">
    <location>
        <begin position="447"/>
        <end position="465"/>
    </location>
</feature>
<feature type="transmembrane region" description="Helical" evidence="7">
    <location>
        <begin position="417"/>
        <end position="440"/>
    </location>
</feature>
<evidence type="ECO:0000256" key="5">
    <source>
        <dbReference type="ARBA" id="ARBA00023136"/>
    </source>
</evidence>
<dbReference type="eggNOG" id="COG0658">
    <property type="taxonomic scope" value="Bacteria"/>
</dbReference>
<keyword evidence="2" id="KW-1003">Cell membrane</keyword>
<dbReference type="InterPro" id="IPR001279">
    <property type="entry name" value="Metallo-B-lactamas"/>
</dbReference>
<dbReference type="Pfam" id="PF00753">
    <property type="entry name" value="Lactamase_B"/>
    <property type="match status" value="1"/>
</dbReference>
<sequence>MPDLRLAVPAAMLWAACALGVGVPQAAPFAAVLAALGAVLVLLTALLLDRSPLCGVSAIVAVGLATAAAGLAVIAAIAPLRVDAALSAAAAAGERVQVAMRIESTPRRVAAGFDGETRWSIRGTTLAMPSAAQEPAANGNGARRARAGVPIRLVAPVPADRVTRLTLGATASAEVSLRVEEPGRATAYSAFADVEPSVGEGPPPWLAWTGPLRTGLAGASSGTPGDGGDLLPGLAIGDETAVDSSLDAAMKASSLSHLTAVSGANCAIVTGLAFLACARIGLGRRLRIVVAAGALGLFVLLVGPGASVLRAAAMALVILIALARGRPAAGLPTLSLAAIVLLLHDPWLARDYGFALSVLATTGLLLFSRPLGEALAHLLPRRLAFTLAVPVAAQAACQPVLLLLAPGLPLYGVVANLLAAPAAPIATVLGCLACALLPFVPFAGQAIVWLAWLPSAWIAAVARFASSLPGAALPWPAGAVGVVLCVLLTIAVGLVLVRRHLPRVLATLAVIALVAAAGGYTGGIGGIALARVLGLPPGWQIAACDVGQGDALVIRDGGSVAMVDVGRSAEPAASCLDRLGIGRIALLVLTHYDADYVGGLDGVVGRVDRALVGPPTRPADEAVLRTLAAAGVAIERGRTGLFGRLGGLSWRLLWPPGEETSGVTFSGNAGSLVFETERNGLRTLVLGDLGEEAQNRLVGTGTVRPVDVVKVAHHGSADQSRRLYELLAARLGLISVGADNGYGHPTRHALDLLTVAGTAVARTDRSGMLLVSPGADGPLLWVERPAEADARGRPYPRYGQGGMWPPEHRAEPARADRVPRRSRSRSCPGARSGRLPSCSYPARRVFSPTGRCVSSARPSVRPIPAWRSATFRPPTTPRGSCSHSRAPPSSANRG</sequence>
<feature type="transmembrane region" description="Helical" evidence="7">
    <location>
        <begin position="55"/>
        <end position="78"/>
    </location>
</feature>
<dbReference type="AlphaFoldDB" id="U3P9C6"/>
<evidence type="ECO:0000313" key="10">
    <source>
        <dbReference type="Proteomes" id="UP000016743"/>
    </source>
</evidence>
<organism evidence="9 10">
    <name type="scientific">Leifsonia xyli subsp. cynodontis DSM 46306</name>
    <dbReference type="NCBI Taxonomy" id="1389489"/>
    <lineage>
        <taxon>Bacteria</taxon>
        <taxon>Bacillati</taxon>
        <taxon>Actinomycetota</taxon>
        <taxon>Actinomycetes</taxon>
        <taxon>Micrococcales</taxon>
        <taxon>Microbacteriaceae</taxon>
        <taxon>Leifsonia</taxon>
    </lineage>
</organism>
<dbReference type="EMBL" id="CP006734">
    <property type="protein sequence ID" value="AGW41502.1"/>
    <property type="molecule type" value="Genomic_DNA"/>
</dbReference>
<dbReference type="eggNOG" id="COG2333">
    <property type="taxonomic scope" value="Bacteria"/>
</dbReference>